<protein>
    <submittedName>
        <fullName evidence="1">P2X purinoceptor 7-like</fullName>
    </submittedName>
</protein>
<name>A0A6F9DNZ1_9ASCI</name>
<proteinExistence type="evidence at transcript level"/>
<organism evidence="1">
    <name type="scientific">Phallusia mammillata</name>
    <dbReference type="NCBI Taxonomy" id="59560"/>
    <lineage>
        <taxon>Eukaryota</taxon>
        <taxon>Metazoa</taxon>
        <taxon>Chordata</taxon>
        <taxon>Tunicata</taxon>
        <taxon>Ascidiacea</taxon>
        <taxon>Phlebobranchia</taxon>
        <taxon>Ascidiidae</taxon>
        <taxon>Phallusia</taxon>
    </lineage>
</organism>
<sequence>MVWRKMSTFPITTCIREHPAFNACCLDKYMLEKNYNRNKRRFPNAIPGGLSQPKKYKRTAEGEYLDWLNPDNQNRDATLPSCVKEAFDGKFPDSTVRDASWPVLQ</sequence>
<accession>A0A6F9DNZ1</accession>
<evidence type="ECO:0000313" key="1">
    <source>
        <dbReference type="EMBL" id="CAB3264615.1"/>
    </source>
</evidence>
<reference evidence="1" key="1">
    <citation type="submission" date="2020-04" db="EMBL/GenBank/DDBJ databases">
        <authorList>
            <person name="Neveu A P."/>
        </authorList>
    </citation>
    <scope>NUCLEOTIDE SEQUENCE</scope>
    <source>
        <tissue evidence="1">Whole embryo</tissue>
    </source>
</reference>
<dbReference type="EMBL" id="LR788753">
    <property type="protein sequence ID" value="CAB3264615.1"/>
    <property type="molecule type" value="mRNA"/>
</dbReference>
<dbReference type="AlphaFoldDB" id="A0A6F9DNZ1"/>
<gene>
    <name evidence="1" type="primary">P2rx7-002</name>
</gene>